<comment type="catalytic activity">
    <reaction evidence="1">
        <text>S-ubiquitinyl-[E2 ubiquitin-conjugating enzyme]-L-cysteine + [acceptor protein]-L-lysine = [E2 ubiquitin-conjugating enzyme]-L-cysteine + N(6)-ubiquitinyl-[acceptor protein]-L-lysine.</text>
        <dbReference type="EC" id="2.3.2.27"/>
    </reaction>
</comment>
<evidence type="ECO:0000256" key="8">
    <source>
        <dbReference type="SAM" id="MobiDB-lite"/>
    </source>
</evidence>
<evidence type="ECO:0000256" key="5">
    <source>
        <dbReference type="ARBA" id="ARBA00022833"/>
    </source>
</evidence>
<feature type="region of interest" description="Disordered" evidence="8">
    <location>
        <begin position="591"/>
        <end position="638"/>
    </location>
</feature>
<dbReference type="GO" id="GO:0008270">
    <property type="term" value="F:zinc ion binding"/>
    <property type="evidence" value="ECO:0007669"/>
    <property type="project" value="UniProtKB-KW"/>
</dbReference>
<dbReference type="PROSITE" id="PS00028">
    <property type="entry name" value="ZINC_FINGER_C2H2_1"/>
    <property type="match status" value="1"/>
</dbReference>
<dbReference type="PANTHER" id="PTHR22938">
    <property type="entry name" value="ZINC FINGER PROTEIN 598"/>
    <property type="match status" value="1"/>
</dbReference>
<evidence type="ECO:0000259" key="9">
    <source>
        <dbReference type="PROSITE" id="PS50089"/>
    </source>
</evidence>
<feature type="compositionally biased region" description="Basic and acidic residues" evidence="8">
    <location>
        <begin position="620"/>
        <end position="638"/>
    </location>
</feature>
<dbReference type="GO" id="GO:0061630">
    <property type="term" value="F:ubiquitin protein ligase activity"/>
    <property type="evidence" value="ECO:0007669"/>
    <property type="project" value="UniProtKB-EC"/>
</dbReference>
<dbReference type="InterPro" id="IPR044288">
    <property type="entry name" value="ZNF598/HEL2"/>
</dbReference>
<comment type="pathway">
    <text evidence="2">Protein modification; protein ubiquitination.</text>
</comment>
<comment type="similarity">
    <text evidence="6">Belongs to the ZNF598/HEL2 family.</text>
</comment>
<dbReference type="InterPro" id="IPR001841">
    <property type="entry name" value="Znf_RING"/>
</dbReference>
<dbReference type="GO" id="GO:0016567">
    <property type="term" value="P:protein ubiquitination"/>
    <property type="evidence" value="ECO:0007669"/>
    <property type="project" value="TreeGrafter"/>
</dbReference>
<feature type="compositionally biased region" description="Basic and acidic residues" evidence="8">
    <location>
        <begin position="48"/>
        <end position="60"/>
    </location>
</feature>
<accession>A0A0R3R1E4</accession>
<dbReference type="GO" id="GO:0072344">
    <property type="term" value="P:rescue of stalled ribosome"/>
    <property type="evidence" value="ECO:0007669"/>
    <property type="project" value="InterPro"/>
</dbReference>
<keyword evidence="5" id="KW-0862">Zinc</keyword>
<evidence type="ECO:0000256" key="4">
    <source>
        <dbReference type="ARBA" id="ARBA00022771"/>
    </source>
</evidence>
<evidence type="ECO:0000256" key="1">
    <source>
        <dbReference type="ARBA" id="ARBA00000900"/>
    </source>
</evidence>
<evidence type="ECO:0000256" key="7">
    <source>
        <dbReference type="PROSITE-ProRule" id="PRU00175"/>
    </source>
</evidence>
<protein>
    <recommendedName>
        <fullName evidence="3">RING-type E3 ubiquitin transferase</fullName>
        <ecNumber evidence="3">2.3.2.27</ecNumber>
    </recommendedName>
</protein>
<feature type="compositionally biased region" description="Polar residues" evidence="8">
    <location>
        <begin position="24"/>
        <end position="35"/>
    </location>
</feature>
<evidence type="ECO:0000256" key="6">
    <source>
        <dbReference type="ARBA" id="ARBA00035113"/>
    </source>
</evidence>
<dbReference type="SMART" id="SM00355">
    <property type="entry name" value="ZnF_C2H2"/>
    <property type="match status" value="3"/>
</dbReference>
<keyword evidence="4 7" id="KW-0863">Zinc-finger</keyword>
<dbReference type="InterPro" id="IPR013087">
    <property type="entry name" value="Znf_C2H2_type"/>
</dbReference>
<dbReference type="PROSITE" id="PS50089">
    <property type="entry name" value="ZF_RING_2"/>
    <property type="match status" value="1"/>
</dbReference>
<dbReference type="WBParaSite" id="BTMF_0001383101-mRNA-1">
    <property type="protein sequence ID" value="BTMF_0001383101-mRNA-1"/>
    <property type="gene ID" value="BTMF_0001383101"/>
</dbReference>
<dbReference type="SUPFAM" id="SSF57850">
    <property type="entry name" value="RING/U-box"/>
    <property type="match status" value="1"/>
</dbReference>
<evidence type="ECO:0000313" key="10">
    <source>
        <dbReference type="WBParaSite" id="BTMF_0001383101-mRNA-1"/>
    </source>
</evidence>
<dbReference type="PANTHER" id="PTHR22938:SF0">
    <property type="entry name" value="E3 UBIQUITIN-PROTEIN LIGASE ZNF598"/>
    <property type="match status" value="1"/>
</dbReference>
<dbReference type="Pfam" id="PF25447">
    <property type="entry name" value="RING_ZNF598"/>
    <property type="match status" value="1"/>
</dbReference>
<reference evidence="10" key="1">
    <citation type="submission" date="2017-02" db="UniProtKB">
        <authorList>
            <consortium name="WormBaseParasite"/>
        </authorList>
    </citation>
    <scope>IDENTIFICATION</scope>
</reference>
<dbReference type="GO" id="GO:0043022">
    <property type="term" value="F:ribosome binding"/>
    <property type="evidence" value="ECO:0007669"/>
    <property type="project" value="TreeGrafter"/>
</dbReference>
<dbReference type="CDD" id="cd16615">
    <property type="entry name" value="RING-HC_ZNF598"/>
    <property type="match status" value="1"/>
</dbReference>
<dbReference type="STRING" id="42155.A0A0R3R1E4"/>
<sequence>MSELEAVAKRASSTANYGARDNGRGQQEPTSSSNRRGMVGHYGRGRGRIQESDQRYDRNRHNFYNTSSGRDRHDANSRRHMIRSPKYYEHITATLNRLDHGGIKFRGETSECDICCRESDIFAVGSCLHPICIECGIRLRILCKNETCPKCRTVIDILYFVPFPGDWNGYQIPFQCIEHGDTAKYKIKLADDYMLRQLFIPPMHNMGEKRVFETFAQLNQHVYMVHRFEFCDICVENLNLFTHERKFYSQVDLKRHLELGDSDDKSFKGHPQCLFCKKRFLDEEFRYKHLRKEHFFCQICDAEGRSNYFFPQHKDLLSHYKAKHVVCEEGECLHLGIVFRTDTELKIHKSRDHAAGPQTLTLDFHFSDRNTTGPSRGGRAVAGYIPHERHLRENKSISNNIPNASSLENEELVRSSIPNCVPQFTLQGSDFPRLEKSVRISGVSNPVPSSNPMNSKNTAKVQTVNTIAISTKATSNPRKPNAASSRSWFIDDDEQFPSHRSHLSTLNKQQTENAETENFVKNKVKVETSSGTSAIELAWSKAMKKPMSLSNVASELALSDFPSLPTPAVKKPMNNLLPGSVWNKKCHSVMQTSSGQPKISSSVTSSVSRKNKQQPLLDLWRQESVPEKWEDREDSSTL</sequence>
<feature type="region of interest" description="Disordered" evidence="8">
    <location>
        <begin position="1"/>
        <end position="76"/>
    </location>
</feature>
<keyword evidence="4 7" id="KW-0479">Metal-binding</keyword>
<name>A0A0R3R1E4_9BILA</name>
<evidence type="ECO:0000256" key="3">
    <source>
        <dbReference type="ARBA" id="ARBA00012483"/>
    </source>
</evidence>
<dbReference type="AlphaFoldDB" id="A0A0R3R1E4"/>
<feature type="domain" description="RING-type" evidence="9">
    <location>
        <begin position="112"/>
        <end position="152"/>
    </location>
</feature>
<organism evidence="10">
    <name type="scientific">Brugia timori</name>
    <dbReference type="NCBI Taxonomy" id="42155"/>
    <lineage>
        <taxon>Eukaryota</taxon>
        <taxon>Metazoa</taxon>
        <taxon>Ecdysozoa</taxon>
        <taxon>Nematoda</taxon>
        <taxon>Chromadorea</taxon>
        <taxon>Rhabditida</taxon>
        <taxon>Spirurina</taxon>
        <taxon>Spiruromorpha</taxon>
        <taxon>Filarioidea</taxon>
        <taxon>Onchocercidae</taxon>
        <taxon>Brugia</taxon>
    </lineage>
</organism>
<dbReference type="InterPro" id="IPR041888">
    <property type="entry name" value="RING-HC_ZNF598/HEL2"/>
</dbReference>
<dbReference type="EC" id="2.3.2.27" evidence="3"/>
<proteinExistence type="inferred from homology"/>
<evidence type="ECO:0000256" key="2">
    <source>
        <dbReference type="ARBA" id="ARBA00004906"/>
    </source>
</evidence>